<comment type="caution">
    <text evidence="1">The sequence shown here is derived from an EMBL/GenBank/DDBJ whole genome shotgun (WGS) entry which is preliminary data.</text>
</comment>
<dbReference type="AlphaFoldDB" id="A0A9X6XV95"/>
<evidence type="ECO:0000313" key="2">
    <source>
        <dbReference type="Proteomes" id="UP000219922"/>
    </source>
</evidence>
<reference evidence="1 2" key="1">
    <citation type="submission" date="2017-09" db="EMBL/GenBank/DDBJ databases">
        <title>Large-scale bioinformatics analysis of Bacillus genomes uncovers conserved roles of natural products in bacterial physiology.</title>
        <authorList>
            <consortium name="Agbiome Team Llc"/>
            <person name="Bleich R.M."/>
            <person name="Grubbs K.J."/>
            <person name="Santa Maria K.C."/>
            <person name="Allen S.E."/>
            <person name="Farag S."/>
            <person name="Shank E.A."/>
            <person name="Bowers A."/>
        </authorList>
    </citation>
    <scope>NUCLEOTIDE SEQUENCE [LARGE SCALE GENOMIC DNA]</scope>
    <source>
        <strain evidence="1 2">AFS092789</strain>
    </source>
</reference>
<dbReference type="Proteomes" id="UP000219922">
    <property type="component" value="Unassembled WGS sequence"/>
</dbReference>
<evidence type="ECO:0000313" key="1">
    <source>
        <dbReference type="EMBL" id="PDZ94399.1"/>
    </source>
</evidence>
<proteinExistence type="predicted"/>
<protein>
    <submittedName>
        <fullName evidence="1">Uncharacterized protein</fullName>
    </submittedName>
</protein>
<sequence length="72" mass="8844">MSKLSLAEKHFEECKNNRIHYKDVPRYLEKKIQNEDEEVQEAIEIYVRYNLYDRSLTDNDIIYAKELLYDKK</sequence>
<accession>A0A9X6XV95</accession>
<organism evidence="1 2">
    <name type="scientific">Bacillus cereus</name>
    <dbReference type="NCBI Taxonomy" id="1396"/>
    <lineage>
        <taxon>Bacteria</taxon>
        <taxon>Bacillati</taxon>
        <taxon>Bacillota</taxon>
        <taxon>Bacilli</taxon>
        <taxon>Bacillales</taxon>
        <taxon>Bacillaceae</taxon>
        <taxon>Bacillus</taxon>
        <taxon>Bacillus cereus group</taxon>
    </lineage>
</organism>
<dbReference type="RefSeq" id="WP_098007034.1">
    <property type="nucleotide sequence ID" value="NZ_NVMX01000197.1"/>
</dbReference>
<gene>
    <name evidence="1" type="ORF">CON36_34025</name>
</gene>
<name>A0A9X6XV95_BACCE</name>
<dbReference type="EMBL" id="NVMX01000197">
    <property type="protein sequence ID" value="PDZ94399.1"/>
    <property type="molecule type" value="Genomic_DNA"/>
</dbReference>